<dbReference type="GO" id="GO:0046854">
    <property type="term" value="P:phosphatidylinositol phosphate biosynthetic process"/>
    <property type="evidence" value="ECO:0007669"/>
    <property type="project" value="TreeGrafter"/>
</dbReference>
<dbReference type="AlphaFoldDB" id="A0A8S2ZRH5"/>
<dbReference type="Gene3D" id="3.30.800.10">
    <property type="entry name" value="Phosphatidylinositol Phosphate Kinase II Beta"/>
    <property type="match status" value="1"/>
</dbReference>
<feature type="domain" description="PIPK" evidence="2">
    <location>
        <begin position="1"/>
        <end position="161"/>
    </location>
</feature>
<sequence>LNQKESLSFLTFAPSYVDYLLTCLKHSRPTTLSKIVGVYHIQYRHSLTGENFKRDILVLENLFYPPYKSSSTIIYDLKGSMRNRLVTQDDSVLLDENFINSSQENPLYVRLHSKWLLMKALYSDTLFLSKHGIVDYSLLLYYNTEELNVHVGIIGMENTKK</sequence>
<dbReference type="InterPro" id="IPR027484">
    <property type="entry name" value="PInositol-4-P-5-kinase_N"/>
</dbReference>
<gene>
    <name evidence="3" type="ORF">SRO942_LOCUS49757</name>
</gene>
<organism evidence="3 4">
    <name type="scientific">Didymodactylos carnosus</name>
    <dbReference type="NCBI Taxonomy" id="1234261"/>
    <lineage>
        <taxon>Eukaryota</taxon>
        <taxon>Metazoa</taxon>
        <taxon>Spiralia</taxon>
        <taxon>Gnathifera</taxon>
        <taxon>Rotifera</taxon>
        <taxon>Eurotatoria</taxon>
        <taxon>Bdelloidea</taxon>
        <taxon>Philodinida</taxon>
        <taxon>Philodinidae</taxon>
        <taxon>Didymodactylos</taxon>
    </lineage>
</organism>
<evidence type="ECO:0000259" key="2">
    <source>
        <dbReference type="PROSITE" id="PS51455"/>
    </source>
</evidence>
<proteinExistence type="predicted"/>
<feature type="non-terminal residue" evidence="3">
    <location>
        <position position="1"/>
    </location>
</feature>
<dbReference type="SMART" id="SM00330">
    <property type="entry name" value="PIPKc"/>
    <property type="match status" value="1"/>
</dbReference>
<keyword evidence="1" id="KW-0547">Nucleotide-binding</keyword>
<evidence type="ECO:0000313" key="3">
    <source>
        <dbReference type="EMBL" id="CAF4627989.1"/>
    </source>
</evidence>
<dbReference type="InterPro" id="IPR027483">
    <property type="entry name" value="PInositol-4-P-4/5-kinase_C_sf"/>
</dbReference>
<keyword evidence="1" id="KW-0067">ATP-binding</keyword>
<dbReference type="PANTHER" id="PTHR45748">
    <property type="entry name" value="1-PHOSPHATIDYLINOSITOL 3-PHOSPHATE 5-KINASE-RELATED"/>
    <property type="match status" value="1"/>
</dbReference>
<dbReference type="Proteomes" id="UP000681722">
    <property type="component" value="Unassembled WGS sequence"/>
</dbReference>
<name>A0A8S2ZRH5_9BILA</name>
<evidence type="ECO:0000313" key="4">
    <source>
        <dbReference type="Proteomes" id="UP000681722"/>
    </source>
</evidence>
<dbReference type="SUPFAM" id="SSF56104">
    <property type="entry name" value="SAICAR synthase-like"/>
    <property type="match status" value="1"/>
</dbReference>
<dbReference type="GO" id="GO:0010008">
    <property type="term" value="C:endosome membrane"/>
    <property type="evidence" value="ECO:0007669"/>
    <property type="project" value="TreeGrafter"/>
</dbReference>
<dbReference type="GO" id="GO:0000285">
    <property type="term" value="F:1-phosphatidylinositol-3-phosphate 5-kinase activity"/>
    <property type="evidence" value="ECO:0007669"/>
    <property type="project" value="TreeGrafter"/>
</dbReference>
<dbReference type="InterPro" id="IPR002498">
    <property type="entry name" value="PInositol-4-P-4/5-kinase_core"/>
</dbReference>
<dbReference type="Gene3D" id="3.30.810.10">
    <property type="entry name" value="2-Layer Sandwich"/>
    <property type="match status" value="1"/>
</dbReference>
<comment type="caution">
    <text evidence="3">The sequence shown here is derived from an EMBL/GenBank/DDBJ whole genome shotgun (WGS) entry which is preliminary data.</text>
</comment>
<dbReference type="PROSITE" id="PS51455">
    <property type="entry name" value="PIPK"/>
    <property type="match status" value="1"/>
</dbReference>
<keyword evidence="1" id="KW-0418">Kinase</keyword>
<dbReference type="Pfam" id="PF01504">
    <property type="entry name" value="PIP5K"/>
    <property type="match status" value="1"/>
</dbReference>
<evidence type="ECO:0000256" key="1">
    <source>
        <dbReference type="PROSITE-ProRule" id="PRU00781"/>
    </source>
</evidence>
<protein>
    <recommendedName>
        <fullName evidence="2">PIPK domain-containing protein</fullName>
    </recommendedName>
</protein>
<dbReference type="GO" id="GO:0005524">
    <property type="term" value="F:ATP binding"/>
    <property type="evidence" value="ECO:0007669"/>
    <property type="project" value="UniProtKB-UniRule"/>
</dbReference>
<dbReference type="EMBL" id="CAJOBC010135698">
    <property type="protein sequence ID" value="CAF4627989.1"/>
    <property type="molecule type" value="Genomic_DNA"/>
</dbReference>
<dbReference type="PANTHER" id="PTHR45748:SF7">
    <property type="entry name" value="1-PHOSPHATIDYLINOSITOL 3-PHOSPHATE 5-KINASE-RELATED"/>
    <property type="match status" value="1"/>
</dbReference>
<accession>A0A8S2ZRH5</accession>
<dbReference type="OrthoDB" id="158357at2759"/>
<keyword evidence="1" id="KW-0808">Transferase</keyword>
<reference evidence="3" key="1">
    <citation type="submission" date="2021-02" db="EMBL/GenBank/DDBJ databases">
        <authorList>
            <person name="Nowell W R."/>
        </authorList>
    </citation>
    <scope>NUCLEOTIDE SEQUENCE</scope>
</reference>